<dbReference type="SUPFAM" id="SSF57667">
    <property type="entry name" value="beta-beta-alpha zinc fingers"/>
    <property type="match status" value="2"/>
</dbReference>
<proteinExistence type="predicted"/>
<dbReference type="PANTHER" id="PTHR24379">
    <property type="entry name" value="KRAB AND ZINC FINGER DOMAIN-CONTAINING"/>
    <property type="match status" value="1"/>
</dbReference>
<feature type="domain" description="C2H2-type" evidence="6">
    <location>
        <begin position="369"/>
        <end position="394"/>
    </location>
</feature>
<protein>
    <recommendedName>
        <fullName evidence="6">C2H2-type domain-containing protein</fullName>
    </recommendedName>
</protein>
<evidence type="ECO:0000259" key="6">
    <source>
        <dbReference type="PROSITE" id="PS50157"/>
    </source>
</evidence>
<evidence type="ECO:0000256" key="5">
    <source>
        <dbReference type="PROSITE-ProRule" id="PRU00042"/>
    </source>
</evidence>
<keyword evidence="3 5" id="KW-0863">Zinc-finger</keyword>
<evidence type="ECO:0000256" key="3">
    <source>
        <dbReference type="ARBA" id="ARBA00022771"/>
    </source>
</evidence>
<dbReference type="VEuPathDB" id="VectorBase:GPAI037472"/>
<evidence type="ECO:0000313" key="7">
    <source>
        <dbReference type="EnsemblMetazoa" id="GPAI037472-PA"/>
    </source>
</evidence>
<accession>A0A1B0A8B6</accession>
<dbReference type="Gene3D" id="3.30.160.60">
    <property type="entry name" value="Classic Zinc Finger"/>
    <property type="match status" value="2"/>
</dbReference>
<sequence>MPVMNNQMNNAVRKIHHLLSSGAVTVTGSNRPRILRQIIVGSGSDGAGCNDNNGANTNNVTSASAAASANNIQHSTTTVTRCYVCDDFLGTNQNQNLLTEMEAPHTSTTFPVKISQLVGHDFMVFASVEDIVCARCTNLINYLDRLENDVERVRTSLKNLLNKKYNLDVEGKAGLPPTKLQKLNNGAAISGAAQQLNPFPHHPTTTSPHSPGTQVVQRKTTIKMYKCLVCEYKTSDMRLLNTHYETCKYQNFQCKNCKKIFQSFGSLKQHMIREHNTSMDNTCAMCHINFANEMAFRRHMDLNHSTNDVVTVAPIAIPQVDTIAARPPNSGAANTPVYTCIHCQLKSTDKPSFDEHTRKHAAGIRRLPFKCKLCAQRFETREAAAAHARQHQGN</sequence>
<reference evidence="7" key="2">
    <citation type="submission" date="2020-05" db="UniProtKB">
        <authorList>
            <consortium name="EnsemblMetazoa"/>
        </authorList>
    </citation>
    <scope>IDENTIFICATION</scope>
    <source>
        <strain evidence="7">IAEA</strain>
    </source>
</reference>
<dbReference type="EnsemblMetazoa" id="GPAI037472-RA">
    <property type="protein sequence ID" value="GPAI037472-PA"/>
    <property type="gene ID" value="GPAI037472"/>
</dbReference>
<dbReference type="SMART" id="SM00355">
    <property type="entry name" value="ZnF_C2H2"/>
    <property type="match status" value="5"/>
</dbReference>
<dbReference type="STRING" id="7398.A0A1B0A8B6"/>
<keyword evidence="2" id="KW-0677">Repeat</keyword>
<evidence type="ECO:0000256" key="4">
    <source>
        <dbReference type="ARBA" id="ARBA00022833"/>
    </source>
</evidence>
<evidence type="ECO:0000256" key="2">
    <source>
        <dbReference type="ARBA" id="ARBA00022737"/>
    </source>
</evidence>
<keyword evidence="8" id="KW-1185">Reference proteome</keyword>
<evidence type="ECO:0000313" key="8">
    <source>
        <dbReference type="Proteomes" id="UP000092445"/>
    </source>
</evidence>
<reference evidence="8" key="1">
    <citation type="submission" date="2014-03" db="EMBL/GenBank/DDBJ databases">
        <authorList>
            <person name="Aksoy S."/>
            <person name="Warren W."/>
            <person name="Wilson R.K."/>
        </authorList>
    </citation>
    <scope>NUCLEOTIDE SEQUENCE [LARGE SCALE GENOMIC DNA]</scope>
    <source>
        <strain evidence="8">IAEA</strain>
    </source>
</reference>
<name>A0A1B0A8B6_GLOPL</name>
<dbReference type="Proteomes" id="UP000092445">
    <property type="component" value="Unassembled WGS sequence"/>
</dbReference>
<dbReference type="AlphaFoldDB" id="A0A1B0A8B6"/>
<dbReference type="Pfam" id="PF00096">
    <property type="entry name" value="zf-C2H2"/>
    <property type="match status" value="1"/>
</dbReference>
<dbReference type="PROSITE" id="PS00028">
    <property type="entry name" value="ZINC_FINGER_C2H2_1"/>
    <property type="match status" value="3"/>
</dbReference>
<dbReference type="InterPro" id="IPR013087">
    <property type="entry name" value="Znf_C2H2_type"/>
</dbReference>
<evidence type="ECO:0000256" key="1">
    <source>
        <dbReference type="ARBA" id="ARBA00022723"/>
    </source>
</evidence>
<dbReference type="GO" id="GO:0008270">
    <property type="term" value="F:zinc ion binding"/>
    <property type="evidence" value="ECO:0007669"/>
    <property type="project" value="UniProtKB-KW"/>
</dbReference>
<keyword evidence="1" id="KW-0479">Metal-binding</keyword>
<keyword evidence="4" id="KW-0862">Zinc</keyword>
<dbReference type="PROSITE" id="PS50157">
    <property type="entry name" value="ZINC_FINGER_C2H2_2"/>
    <property type="match status" value="2"/>
</dbReference>
<dbReference type="InterPro" id="IPR036236">
    <property type="entry name" value="Znf_C2H2_sf"/>
</dbReference>
<organism evidence="7 8">
    <name type="scientific">Glossina pallidipes</name>
    <name type="common">Tsetse fly</name>
    <dbReference type="NCBI Taxonomy" id="7398"/>
    <lineage>
        <taxon>Eukaryota</taxon>
        <taxon>Metazoa</taxon>
        <taxon>Ecdysozoa</taxon>
        <taxon>Arthropoda</taxon>
        <taxon>Hexapoda</taxon>
        <taxon>Insecta</taxon>
        <taxon>Pterygota</taxon>
        <taxon>Neoptera</taxon>
        <taxon>Endopterygota</taxon>
        <taxon>Diptera</taxon>
        <taxon>Brachycera</taxon>
        <taxon>Muscomorpha</taxon>
        <taxon>Hippoboscoidea</taxon>
        <taxon>Glossinidae</taxon>
        <taxon>Glossina</taxon>
    </lineage>
</organism>
<feature type="domain" description="C2H2-type" evidence="6">
    <location>
        <begin position="252"/>
        <end position="280"/>
    </location>
</feature>
<dbReference type="PANTHER" id="PTHR24379:SF121">
    <property type="entry name" value="C2H2-TYPE DOMAIN-CONTAINING PROTEIN"/>
    <property type="match status" value="1"/>
</dbReference>